<dbReference type="GO" id="GO:0016126">
    <property type="term" value="P:sterol biosynthetic process"/>
    <property type="evidence" value="ECO:0007669"/>
    <property type="project" value="UniProtKB-KW"/>
</dbReference>
<dbReference type="InterPro" id="IPR004276">
    <property type="entry name" value="GlycoTrans_28_N"/>
</dbReference>
<feature type="compositionally biased region" description="Basic and acidic residues" evidence="24">
    <location>
        <begin position="117"/>
        <end position="131"/>
    </location>
</feature>
<comment type="function">
    <text evidence="23">Sterol glycosyltransferase responsible for the glycosylation of ergosterol to form ergosterol-glucoside.</text>
</comment>
<keyword evidence="7" id="KW-0963">Cytoplasm</keyword>
<keyword evidence="18" id="KW-1207">Sterol metabolism</keyword>
<gene>
    <name evidence="26" type="ORF">LTR36_008509</name>
</gene>
<evidence type="ECO:0000256" key="7">
    <source>
        <dbReference type="ARBA" id="ARBA00022490"/>
    </source>
</evidence>
<dbReference type="SUPFAM" id="SSF53756">
    <property type="entry name" value="UDP-Glycosyltransferase/glycogen phosphorylase"/>
    <property type="match status" value="1"/>
</dbReference>
<keyword evidence="9" id="KW-0328">Glycosyltransferase</keyword>
<organism evidence="26 27">
    <name type="scientific">Oleoguttula mirabilis</name>
    <dbReference type="NCBI Taxonomy" id="1507867"/>
    <lineage>
        <taxon>Eukaryota</taxon>
        <taxon>Fungi</taxon>
        <taxon>Dikarya</taxon>
        <taxon>Ascomycota</taxon>
        <taxon>Pezizomycotina</taxon>
        <taxon>Dothideomycetes</taxon>
        <taxon>Dothideomycetidae</taxon>
        <taxon>Mycosphaerellales</taxon>
        <taxon>Teratosphaeriaceae</taxon>
        <taxon>Oleoguttula</taxon>
    </lineage>
</organism>
<feature type="compositionally biased region" description="Polar residues" evidence="24">
    <location>
        <begin position="50"/>
        <end position="59"/>
    </location>
</feature>
<reference evidence="26 27" key="1">
    <citation type="submission" date="2021-11" db="EMBL/GenBank/DDBJ databases">
        <title>Black yeast isolated from Biological Soil Crust.</title>
        <authorList>
            <person name="Kurbessoian T."/>
        </authorList>
    </citation>
    <scope>NUCLEOTIDE SEQUENCE [LARGE SCALE GENOMIC DNA]</scope>
    <source>
        <strain evidence="26 27">CCFEE 5522</strain>
    </source>
</reference>
<feature type="domain" description="PH" evidence="25">
    <location>
        <begin position="289"/>
        <end position="390"/>
    </location>
</feature>
<evidence type="ECO:0000313" key="27">
    <source>
        <dbReference type="Proteomes" id="UP001324427"/>
    </source>
</evidence>
<evidence type="ECO:0000256" key="1">
    <source>
        <dbReference type="ARBA" id="ARBA00004496"/>
    </source>
</evidence>
<evidence type="ECO:0000256" key="8">
    <source>
        <dbReference type="ARBA" id="ARBA00022516"/>
    </source>
</evidence>
<dbReference type="CDD" id="cd13215">
    <property type="entry name" value="PH-GRAM1_AGT26"/>
    <property type="match status" value="1"/>
</dbReference>
<feature type="region of interest" description="Disordered" evidence="24">
    <location>
        <begin position="76"/>
        <end position="233"/>
    </location>
</feature>
<keyword evidence="10" id="KW-0808">Transferase</keyword>
<dbReference type="GO" id="GO:0016906">
    <property type="term" value="F:sterol 3-beta-glucosyltransferase activity"/>
    <property type="evidence" value="ECO:0007669"/>
    <property type="project" value="UniProtKB-EC"/>
</dbReference>
<evidence type="ECO:0000256" key="10">
    <source>
        <dbReference type="ARBA" id="ARBA00022679"/>
    </source>
</evidence>
<feature type="compositionally biased region" description="Polar residues" evidence="24">
    <location>
        <begin position="1"/>
        <end position="11"/>
    </location>
</feature>
<comment type="catalytic activity">
    <reaction evidence="21">
        <text>ergosterol + UDP-alpha-D-glucose = ergosteryl 3-beta-D-glucoside + UDP + H(+)</text>
        <dbReference type="Rhea" id="RHEA:61836"/>
        <dbReference type="ChEBI" id="CHEBI:15378"/>
        <dbReference type="ChEBI" id="CHEBI:16933"/>
        <dbReference type="ChEBI" id="CHEBI:52973"/>
        <dbReference type="ChEBI" id="CHEBI:58223"/>
        <dbReference type="ChEBI" id="CHEBI:58885"/>
    </reaction>
    <physiologicalReaction direction="left-to-right" evidence="21">
        <dbReference type="Rhea" id="RHEA:61837"/>
    </physiologicalReaction>
</comment>
<dbReference type="InterPro" id="IPR011993">
    <property type="entry name" value="PH-like_dom_sf"/>
</dbReference>
<evidence type="ECO:0000256" key="19">
    <source>
        <dbReference type="ARBA" id="ARBA00023221"/>
    </source>
</evidence>
<evidence type="ECO:0000256" key="4">
    <source>
        <dbReference type="ARBA" id="ARBA00012650"/>
    </source>
</evidence>
<keyword evidence="8" id="KW-0444">Lipid biosynthesis</keyword>
<feature type="region of interest" description="Disordered" evidence="24">
    <location>
        <begin position="620"/>
        <end position="640"/>
    </location>
</feature>
<evidence type="ECO:0000256" key="16">
    <source>
        <dbReference type="ARBA" id="ARBA00023098"/>
    </source>
</evidence>
<keyword evidence="27" id="KW-1185">Reference proteome</keyword>
<dbReference type="InterPro" id="IPR050426">
    <property type="entry name" value="Glycosyltransferase_28"/>
</dbReference>
<evidence type="ECO:0000256" key="24">
    <source>
        <dbReference type="SAM" id="MobiDB-lite"/>
    </source>
</evidence>
<keyword evidence="17" id="KW-0472">Membrane</keyword>
<dbReference type="CDD" id="cd13216">
    <property type="entry name" value="PH-GRAM2_AGT26"/>
    <property type="match status" value="1"/>
</dbReference>
<dbReference type="FunFam" id="2.30.29.30:FF:000303">
    <property type="entry name" value="Sterol 3-beta-glucosyltransferase"/>
    <property type="match status" value="1"/>
</dbReference>
<evidence type="ECO:0000256" key="2">
    <source>
        <dbReference type="ARBA" id="ARBA00004623"/>
    </source>
</evidence>
<evidence type="ECO:0000256" key="12">
    <source>
        <dbReference type="ARBA" id="ARBA00022927"/>
    </source>
</evidence>
<dbReference type="FunFam" id="3.40.50.2000:FF:000029">
    <property type="entry name" value="Sterol 3-beta-glucosyltransferase"/>
    <property type="match status" value="1"/>
</dbReference>
<evidence type="ECO:0000256" key="3">
    <source>
        <dbReference type="ARBA" id="ARBA00006962"/>
    </source>
</evidence>
<dbReference type="InterPro" id="IPR002213">
    <property type="entry name" value="UDP_glucos_trans"/>
</dbReference>
<keyword evidence="16" id="KW-0443">Lipid metabolism</keyword>
<evidence type="ECO:0000259" key="25">
    <source>
        <dbReference type="PROSITE" id="PS50003"/>
    </source>
</evidence>
<dbReference type="PANTHER" id="PTHR48050:SF25">
    <property type="entry name" value="STEROL 3-BETA-GLUCOSYLTRANSFERASE"/>
    <property type="match status" value="1"/>
</dbReference>
<feature type="region of interest" description="Disordered" evidence="24">
    <location>
        <begin position="515"/>
        <end position="582"/>
    </location>
</feature>
<dbReference type="SMART" id="SM00233">
    <property type="entry name" value="PH"/>
    <property type="match status" value="1"/>
</dbReference>
<dbReference type="Pfam" id="PF03033">
    <property type="entry name" value="Glyco_transf_28"/>
    <property type="match status" value="1"/>
</dbReference>
<sequence length="1455" mass="161707">MAASTRQSPGSLRTLLSRKMSKRREKRRVSMELPERFDEEDDAEEDVTGNPDSNGGYVQQSLYGLIGAAGQSKAQFGVNFQPDSGSESEGDTEVDRIARPSKVLSNTGSQASSGRPSLEDWRPSPKLESSRVRKTKLSESTLMKQFMKPIRERSDSQAQEPMSQSQFLPPREAKTEAPGRPTSASGVRSDAPVMDRMLQAKARAQMEASTGSSASGRSREGTHGGDSSNRKPHVDLPMALAEIFHFEEPEDVISEYPCWYLQSVLLQGYMYITKKHICFYAYMQKKGNVVIKSGHLGKQGKRNPRYRRYWFVLKGDVLSYFASAADPYFPNGTIELRYGISADLAPEKGQEKSKETSTFTVTTDKRTYYFKADSISSAKEWVKQLQKVIFRSHNDGDSVKISLPIANVVDVEANPVIDFAETVKLRVIDNEETYSVDEYFFTFFSFGKDAMSLINILTEDNEVRRIAVEAQDEAFEPLQKTKSPPARRSISVEKSPRLSLGVTASVSEPVRSTLSPLSVAGGHVSPRVSGEFGRSSGEVSRTSSDRGRASFDRGRRSVSATSGISSQKQSRASNSPLSPAVNQSNESFITSEHVASSPTTPGGDEIDMSASQMLTGDGAFRAPTLRMPQPRRTVSGSTVERLRRESQQLLPVQTTPTEASVRAHLPTRAQTEQMSPVAQSSTQRKAGLKLQPASASASSRPSLQVLATPLQHAYTLYGHVRSQSKRGISYLSSSPKDYLNKFSSAMAGGKRHYSEADGMTPEERIEDLEDDLDVAEHERRFQQHFALPESERLVAVFYCWLHRVLPLYGKVYIGTRNFCFRSLMYGTRTRIVIPIKNIDNLEKERGFRWGYPAMVVVIRGHEELFFDFSSNGLRDDCVVTVLRAIETVRAVQGSVILTDNEKMDADAAAAENELLQGARKDGYASHDLKLPQNVDQSEPDAPPILFDDPTASMLDFKPKQPLRITCLTIGSRGDVQPYIALCKGLLAEGHKARLATHHEFRPWVEQHGIEFVPVEGDPTELMRVCVENGMFTPSFLFEANSKFRGWLDSLLNSAYEACKGSDLLIESPSAMAGIHIAEALGIPYFRAFTMPWTRTRAYPHAFAVPNHKLGGAYNYVTYTMFDNLFWQVTAGQINRWRRKTLGLKPTSLEKLQPNKVPFLYNFSPSVVVPPLDFSDWVRVTGYWFLDEGDKWTPPNDLLDFVQKARKDNMKLVYIGFGSVTVSDSRQLTQQVVDAVVKADVRCILSKGWSDRLDKKDQNVAEVVLPPSVLQIHSAPHDWLFKQIDAAVHHGGAGTTGASLRAGVPTIIKPFFGDQFFFATRVEDLGVGVHLKKVTVNTLGRALWIATHDERMRTKARVLGEQIRREDGVATAINAIYRDLDYAKTLIKRRTTQPAGEVDVGEDEDAEESWTFVENDSDFDVAAARLGDPAAARPGALGQHGRHTNLGSQALKGRLI</sequence>
<dbReference type="Gene3D" id="2.30.29.30">
    <property type="entry name" value="Pleckstrin-homology domain (PH domain)/Phosphotyrosine-binding domain (PTB)"/>
    <property type="match status" value="3"/>
</dbReference>
<feature type="region of interest" description="Disordered" evidence="24">
    <location>
        <begin position="667"/>
        <end position="686"/>
    </location>
</feature>
<evidence type="ECO:0000256" key="22">
    <source>
        <dbReference type="ARBA" id="ARBA00049453"/>
    </source>
</evidence>
<feature type="compositionally biased region" description="Polar residues" evidence="24">
    <location>
        <begin position="156"/>
        <end position="167"/>
    </location>
</feature>
<evidence type="ECO:0000256" key="6">
    <source>
        <dbReference type="ARBA" id="ARBA00022448"/>
    </source>
</evidence>
<evidence type="ECO:0000256" key="17">
    <source>
        <dbReference type="ARBA" id="ARBA00023136"/>
    </source>
</evidence>
<dbReference type="SUPFAM" id="SSF50729">
    <property type="entry name" value="PH domain-like"/>
    <property type="match status" value="1"/>
</dbReference>
<evidence type="ECO:0000313" key="26">
    <source>
        <dbReference type="EMBL" id="KAK4548736.1"/>
    </source>
</evidence>
<evidence type="ECO:0000256" key="9">
    <source>
        <dbReference type="ARBA" id="ARBA00022676"/>
    </source>
</evidence>
<dbReference type="Pfam" id="PF00169">
    <property type="entry name" value="PH"/>
    <property type="match status" value="1"/>
</dbReference>
<dbReference type="InterPro" id="IPR001849">
    <property type="entry name" value="PH_domain"/>
</dbReference>
<dbReference type="GO" id="GO:0006914">
    <property type="term" value="P:autophagy"/>
    <property type="evidence" value="ECO:0007669"/>
    <property type="project" value="UniProtKB-KW"/>
</dbReference>
<feature type="compositionally biased region" description="Acidic residues" evidence="24">
    <location>
        <begin position="37"/>
        <end position="47"/>
    </location>
</feature>
<feature type="compositionally biased region" description="Polar residues" evidence="24">
    <location>
        <begin position="103"/>
        <end position="115"/>
    </location>
</feature>
<evidence type="ECO:0000256" key="13">
    <source>
        <dbReference type="ARBA" id="ARBA00022955"/>
    </source>
</evidence>
<dbReference type="Gene3D" id="3.40.50.2000">
    <property type="entry name" value="Glycogen Phosphorylase B"/>
    <property type="match status" value="2"/>
</dbReference>
<comment type="subcellular location">
    <subcellularLocation>
        <location evidence="1">Cytoplasm</location>
    </subcellularLocation>
    <subcellularLocation>
        <location evidence="2">Preautophagosomal structure membrane</location>
        <topology evidence="2">Peripheral membrane protein</topology>
    </subcellularLocation>
</comment>
<feature type="compositionally biased region" description="Low complexity" evidence="24">
    <location>
        <begin position="207"/>
        <end position="216"/>
    </location>
</feature>
<keyword evidence="6" id="KW-0813">Transport</keyword>
<dbReference type="InterPro" id="IPR048065">
    <property type="entry name" value="ATG26_PH_GRAM2"/>
</dbReference>
<evidence type="ECO:0000256" key="21">
    <source>
        <dbReference type="ARBA" id="ARBA00047886"/>
    </source>
</evidence>
<comment type="caution">
    <text evidence="26">The sequence shown here is derived from an EMBL/GenBank/DDBJ whole genome shotgun (WGS) entry which is preliminary data.</text>
</comment>
<comment type="catalytic activity">
    <reaction evidence="22">
        <text>a sterol + UDP-alpha-D-glucose = a sterol 3-beta-D-glucoside + UDP + H(+)</text>
        <dbReference type="Rhea" id="RHEA:22724"/>
        <dbReference type="ChEBI" id="CHEBI:15378"/>
        <dbReference type="ChEBI" id="CHEBI:15889"/>
        <dbReference type="ChEBI" id="CHEBI:37424"/>
        <dbReference type="ChEBI" id="CHEBI:58223"/>
        <dbReference type="ChEBI" id="CHEBI:58885"/>
        <dbReference type="EC" id="2.4.1.173"/>
    </reaction>
    <physiologicalReaction direction="left-to-right" evidence="22">
        <dbReference type="Rhea" id="RHEA:22725"/>
    </physiologicalReaction>
</comment>
<evidence type="ECO:0000256" key="15">
    <source>
        <dbReference type="ARBA" id="ARBA00023011"/>
    </source>
</evidence>
<keyword evidence="12" id="KW-0653">Protein transport</keyword>
<dbReference type="GO" id="GO:0034045">
    <property type="term" value="C:phagophore assembly site membrane"/>
    <property type="evidence" value="ECO:0007669"/>
    <property type="project" value="UniProtKB-SubCell"/>
</dbReference>
<dbReference type="Proteomes" id="UP001324427">
    <property type="component" value="Unassembled WGS sequence"/>
</dbReference>
<keyword evidence="14" id="KW-0072">Autophagy</keyword>
<dbReference type="GO" id="GO:0015031">
    <property type="term" value="P:protein transport"/>
    <property type="evidence" value="ECO:0007669"/>
    <property type="project" value="UniProtKB-KW"/>
</dbReference>
<evidence type="ECO:0000256" key="14">
    <source>
        <dbReference type="ARBA" id="ARBA00023006"/>
    </source>
</evidence>
<feature type="compositionally biased region" description="Basic and acidic residues" evidence="24">
    <location>
        <begin position="217"/>
        <end position="233"/>
    </location>
</feature>
<evidence type="ECO:0000256" key="11">
    <source>
        <dbReference type="ARBA" id="ARBA00022737"/>
    </source>
</evidence>
<feature type="compositionally biased region" description="Polar residues" evidence="24">
    <location>
        <begin position="558"/>
        <end position="582"/>
    </location>
</feature>
<dbReference type="GO" id="GO:0005975">
    <property type="term" value="P:carbohydrate metabolic process"/>
    <property type="evidence" value="ECO:0007669"/>
    <property type="project" value="InterPro"/>
</dbReference>
<proteinExistence type="inferred from homology"/>
<feature type="region of interest" description="Disordered" evidence="24">
    <location>
        <begin position="1"/>
        <end position="59"/>
    </location>
</feature>
<evidence type="ECO:0000256" key="18">
    <source>
        <dbReference type="ARBA" id="ARBA00023166"/>
    </source>
</evidence>
<dbReference type="InterPro" id="IPR004182">
    <property type="entry name" value="GRAM"/>
</dbReference>
<evidence type="ECO:0000256" key="23">
    <source>
        <dbReference type="ARBA" id="ARBA00059773"/>
    </source>
</evidence>
<dbReference type="PROSITE" id="PS50003">
    <property type="entry name" value="PH_DOMAIN"/>
    <property type="match status" value="1"/>
</dbReference>
<dbReference type="CDD" id="cd03784">
    <property type="entry name" value="GT1_Gtf-like"/>
    <property type="match status" value="1"/>
</dbReference>
<evidence type="ECO:0000256" key="20">
    <source>
        <dbReference type="ARBA" id="ARBA00029843"/>
    </source>
</evidence>
<dbReference type="SMART" id="SM00568">
    <property type="entry name" value="GRAM"/>
    <property type="match status" value="2"/>
</dbReference>
<dbReference type="InterPro" id="IPR010610">
    <property type="entry name" value="EryCIII-like_C"/>
</dbReference>
<protein>
    <recommendedName>
        <fullName evidence="5">Sterol 3-beta-glucosyltransferase</fullName>
        <ecNumber evidence="4">2.4.1.173</ecNumber>
    </recommendedName>
    <alternativeName>
        <fullName evidence="20">Autophagy-related protein 26</fullName>
    </alternativeName>
</protein>
<name>A0AAV9JUJ2_9PEZI</name>
<dbReference type="EMBL" id="JAVFHQ010000006">
    <property type="protein sequence ID" value="KAK4548736.1"/>
    <property type="molecule type" value="Genomic_DNA"/>
</dbReference>
<feature type="compositionally biased region" description="Basic and acidic residues" evidence="24">
    <location>
        <begin position="543"/>
        <end position="555"/>
    </location>
</feature>
<keyword evidence="19" id="KW-0753">Steroid metabolism</keyword>
<feature type="compositionally biased region" description="Polar residues" evidence="24">
    <location>
        <begin position="668"/>
        <end position="684"/>
    </location>
</feature>
<dbReference type="InterPro" id="IPR048066">
    <property type="entry name" value="ATG26_PH_GRAM1"/>
</dbReference>
<keyword evidence="11" id="KW-0677">Repeat</keyword>
<accession>A0AAV9JUJ2</accession>
<dbReference type="PANTHER" id="PTHR48050">
    <property type="entry name" value="STEROL 3-BETA-GLUCOSYLTRANSFERASE"/>
    <property type="match status" value="1"/>
</dbReference>
<dbReference type="Pfam" id="PF06722">
    <property type="entry name" value="EryCIII-like_C"/>
    <property type="match status" value="1"/>
</dbReference>
<keyword evidence="13" id="KW-0752">Steroid biosynthesis</keyword>
<dbReference type="Pfam" id="PF02893">
    <property type="entry name" value="GRAM"/>
    <property type="match status" value="1"/>
</dbReference>
<comment type="similarity">
    <text evidence="3">Belongs to the glycosyltransferase 28 family.</text>
</comment>
<dbReference type="FunFam" id="2.30.29.30:FF:000391">
    <property type="entry name" value="Sterol 3-beta-glucosyltransferase"/>
    <property type="match status" value="1"/>
</dbReference>
<dbReference type="FunFam" id="3.40.50.2000:FF:000009">
    <property type="entry name" value="Sterol 3-beta-glucosyltransferase UGT80A2"/>
    <property type="match status" value="1"/>
</dbReference>
<keyword evidence="15" id="KW-0756">Sterol biosynthesis</keyword>
<evidence type="ECO:0000256" key="5">
    <source>
        <dbReference type="ARBA" id="ARBA00017894"/>
    </source>
</evidence>
<dbReference type="EC" id="2.4.1.173" evidence="4"/>